<gene>
    <name evidence="4" type="ORF">GCM10010178_62310</name>
</gene>
<feature type="transmembrane region" description="Helical" evidence="3">
    <location>
        <begin position="224"/>
        <end position="244"/>
    </location>
</feature>
<dbReference type="SUPFAM" id="SSF48371">
    <property type="entry name" value="ARM repeat"/>
    <property type="match status" value="1"/>
</dbReference>
<name>A0ABQ2V0D4_9PSEU</name>
<dbReference type="RefSeq" id="WP_189257320.1">
    <property type="nucleotide sequence ID" value="NZ_BMRE01000035.1"/>
</dbReference>
<dbReference type="EMBL" id="BMRE01000035">
    <property type="protein sequence ID" value="GGU61677.1"/>
    <property type="molecule type" value="Genomic_DNA"/>
</dbReference>
<dbReference type="InterPro" id="IPR016024">
    <property type="entry name" value="ARM-type_fold"/>
</dbReference>
<keyword evidence="3" id="KW-0472">Membrane</keyword>
<reference evidence="5" key="1">
    <citation type="journal article" date="2019" name="Int. J. Syst. Evol. Microbiol.">
        <title>The Global Catalogue of Microorganisms (GCM) 10K type strain sequencing project: providing services to taxonomists for standard genome sequencing and annotation.</title>
        <authorList>
            <consortium name="The Broad Institute Genomics Platform"/>
            <consortium name="The Broad Institute Genome Sequencing Center for Infectious Disease"/>
            <person name="Wu L."/>
            <person name="Ma J."/>
        </authorList>
    </citation>
    <scope>NUCLEOTIDE SEQUENCE [LARGE SCALE GENOMIC DNA]</scope>
    <source>
        <strain evidence="5">JCM 3296</strain>
    </source>
</reference>
<evidence type="ECO:0000313" key="4">
    <source>
        <dbReference type="EMBL" id="GGU61677.1"/>
    </source>
</evidence>
<feature type="region of interest" description="Disordered" evidence="2">
    <location>
        <begin position="28"/>
        <end position="73"/>
    </location>
</feature>
<organism evidence="4 5">
    <name type="scientific">Lentzea flava</name>
    <dbReference type="NCBI Taxonomy" id="103732"/>
    <lineage>
        <taxon>Bacteria</taxon>
        <taxon>Bacillati</taxon>
        <taxon>Actinomycetota</taxon>
        <taxon>Actinomycetes</taxon>
        <taxon>Pseudonocardiales</taxon>
        <taxon>Pseudonocardiaceae</taxon>
        <taxon>Lentzea</taxon>
    </lineage>
</organism>
<comment type="caution">
    <text evidence="4">The sequence shown here is derived from an EMBL/GenBank/DDBJ whole genome shotgun (WGS) entry which is preliminary data.</text>
</comment>
<sequence length="1112" mass="118598">MAEGFRIAEAFVDVVLRDHTDDDMRRMRERIKNSKPFELPATTTLKPPSPAEQKRYKEQTEKQTAKDPVELPTKLKDPIDEAWRSKVNADLRAAARDLDKLPVDADTEQIRRHISEQVQGIQQSLKAEIPLDVGEAAEWRRKVRDEVDLVTRTVKAKIPVEVDEPKLNRAKSAVGDAAKDMEREMRASASAIRQQTGAAAGDLESKLGGAANRSSASLGSLGRYAAIGLGVVPPLAIAGVGAIAALAPAALAAAAGIASIGLAWGGVIGALRGYAADQKAAGAASGASAGSQLADAIAIRDANRAITEAKRDQVEAYEDAADQITAAERRVEDANRSAADAQDDLTDARRRAAEQLDDLRRRVEDAALSEEGATLALESAQERLKEVLGAPLSSDLERRRAEFDVKQAQNRLQRLKEDNADMRRDLDEANAAGIEGDERVIDARQRVADAERDVADAQKELADAHEQAAERRRQADERVTRAVEHLADVQAQQAASAGAAGGATSQYADAMAKLTPEARALVEQLISMKPLVDDLAATAAREMLPGFTKMFKDSEALFPIFKQGIGDISGVIGDLAAQAGDLFRDPVFQGQLAQNFANAMPLVKAAGDVGLQLFADWIELGSKAGPVTDALADGLHFLGDGLGAMFDALAPHMGSIGDVLRSVFQAAGELLGPVGELVGMFADALAPVLDALVPVVRSLAEAVLKVAGPILDALSPALTHIIENCLQPLAELLSDQLGELLPPLAEAFGEWWMVLAQLTEPLTDLVTALLPPLVDLIVRWLEAFEPMWPAVQQLAEVLADQLSKAITEIMPHLPEMAQNFMRIVEAVAPHIPQLIELAAVVAGVVIPAVAWFVSGLIELHNTVLGPVAEAIAWALEKIPAAWEWIKTKVREHVDLIREGINWFSELPGKMSDWLGRMKQAAVDKFWELVGEARALPGKIAAAIGDATSTLYGKGQDFVRGLWNGITSLGGWLRDKVWDWVKRVIPEPVAQALDIRSPSKVAEQLASQVPAGMVIGLEGGSQDVRRASLGLANAVTNGLVGGDGATLPTAASTPVDVGATAAAAGTSTYGDVHITINVNGIVDLTDPVAMNTAARDLILKIREGLRQVEAGYS</sequence>
<evidence type="ECO:0000256" key="3">
    <source>
        <dbReference type="SAM" id="Phobius"/>
    </source>
</evidence>
<keyword evidence="3" id="KW-1133">Transmembrane helix</keyword>
<feature type="region of interest" description="Disordered" evidence="2">
    <location>
        <begin position="328"/>
        <end position="347"/>
    </location>
</feature>
<feature type="transmembrane region" description="Helical" evidence="3">
    <location>
        <begin position="250"/>
        <end position="271"/>
    </location>
</feature>
<keyword evidence="3" id="KW-0812">Transmembrane</keyword>
<evidence type="ECO:0000313" key="5">
    <source>
        <dbReference type="Proteomes" id="UP000649573"/>
    </source>
</evidence>
<evidence type="ECO:0000256" key="2">
    <source>
        <dbReference type="SAM" id="MobiDB-lite"/>
    </source>
</evidence>
<accession>A0ABQ2V0D4</accession>
<evidence type="ECO:0008006" key="6">
    <source>
        <dbReference type="Google" id="ProtNLM"/>
    </source>
</evidence>
<evidence type="ECO:0000256" key="1">
    <source>
        <dbReference type="SAM" id="Coils"/>
    </source>
</evidence>
<feature type="compositionally biased region" description="Basic and acidic residues" evidence="2">
    <location>
        <begin position="177"/>
        <end position="186"/>
    </location>
</feature>
<keyword evidence="5" id="KW-1185">Reference proteome</keyword>
<proteinExistence type="predicted"/>
<keyword evidence="1" id="KW-0175">Coiled coil</keyword>
<feature type="region of interest" description="Disordered" evidence="2">
    <location>
        <begin position="172"/>
        <end position="191"/>
    </location>
</feature>
<protein>
    <recommendedName>
        <fullName evidence="6">Phage-related protein</fullName>
    </recommendedName>
</protein>
<feature type="compositionally biased region" description="Basic and acidic residues" evidence="2">
    <location>
        <begin position="52"/>
        <end position="73"/>
    </location>
</feature>
<dbReference type="Proteomes" id="UP000649573">
    <property type="component" value="Unassembled WGS sequence"/>
</dbReference>
<feature type="coiled-coil region" evidence="1">
    <location>
        <begin position="398"/>
        <end position="478"/>
    </location>
</feature>